<evidence type="ECO:0000256" key="6">
    <source>
        <dbReference type="SAM" id="Phobius"/>
    </source>
</evidence>
<organism evidence="7 8">
    <name type="scientific">Acaryochloris marina (strain MBIC 11017)</name>
    <dbReference type="NCBI Taxonomy" id="329726"/>
    <lineage>
        <taxon>Bacteria</taxon>
        <taxon>Bacillati</taxon>
        <taxon>Cyanobacteriota</taxon>
        <taxon>Cyanophyceae</taxon>
        <taxon>Acaryochloridales</taxon>
        <taxon>Acaryochloridaceae</taxon>
        <taxon>Acaryochloris</taxon>
    </lineage>
</organism>
<dbReference type="CDD" id="cd13128">
    <property type="entry name" value="MATE_Wzx_like"/>
    <property type="match status" value="1"/>
</dbReference>
<feature type="transmembrane region" description="Helical" evidence="6">
    <location>
        <begin position="335"/>
        <end position="355"/>
    </location>
</feature>
<keyword evidence="8" id="KW-1185">Reference proteome</keyword>
<feature type="transmembrane region" description="Helical" evidence="6">
    <location>
        <begin position="179"/>
        <end position="201"/>
    </location>
</feature>
<feature type="transmembrane region" description="Helical" evidence="6">
    <location>
        <begin position="293"/>
        <end position="315"/>
    </location>
</feature>
<evidence type="ECO:0000313" key="8">
    <source>
        <dbReference type="Proteomes" id="UP000000268"/>
    </source>
</evidence>
<evidence type="ECO:0000313" key="7">
    <source>
        <dbReference type="EMBL" id="ABW30715.1"/>
    </source>
</evidence>
<dbReference type="PANTHER" id="PTHR30250:SF11">
    <property type="entry name" value="O-ANTIGEN TRANSPORTER-RELATED"/>
    <property type="match status" value="1"/>
</dbReference>
<dbReference type="eggNOG" id="COG2244">
    <property type="taxonomic scope" value="Bacteria"/>
</dbReference>
<evidence type="ECO:0000256" key="5">
    <source>
        <dbReference type="ARBA" id="ARBA00023136"/>
    </source>
</evidence>
<dbReference type="PANTHER" id="PTHR30250">
    <property type="entry name" value="PST FAMILY PREDICTED COLANIC ACID TRANSPORTER"/>
    <property type="match status" value="1"/>
</dbReference>
<protein>
    <submittedName>
        <fullName evidence="7">Polysaccharide biosynthesis protein, putative</fullName>
    </submittedName>
</protein>
<name>B0BZH0_ACAM1</name>
<dbReference type="InterPro" id="IPR050833">
    <property type="entry name" value="Poly_Biosynth_Transport"/>
</dbReference>
<feature type="transmembrane region" description="Helical" evidence="6">
    <location>
        <begin position="389"/>
        <end position="409"/>
    </location>
</feature>
<gene>
    <name evidence="7" type="ordered locus">AM1_5770</name>
</gene>
<feature type="transmembrane region" description="Helical" evidence="6">
    <location>
        <begin position="12"/>
        <end position="35"/>
    </location>
</feature>
<accession>B0BZH0</accession>
<dbReference type="KEGG" id="amr:AM1_5770"/>
<comment type="subcellular location">
    <subcellularLocation>
        <location evidence="1">Cell membrane</location>
        <topology evidence="1">Multi-pass membrane protein</topology>
    </subcellularLocation>
</comment>
<dbReference type="STRING" id="329726.AM1_5770"/>
<evidence type="ECO:0000256" key="2">
    <source>
        <dbReference type="ARBA" id="ARBA00022475"/>
    </source>
</evidence>
<dbReference type="InterPro" id="IPR002797">
    <property type="entry name" value="Polysacc_synth"/>
</dbReference>
<dbReference type="RefSeq" id="WP_012165929.1">
    <property type="nucleotide sequence ID" value="NC_009925.1"/>
</dbReference>
<evidence type="ECO:0000256" key="3">
    <source>
        <dbReference type="ARBA" id="ARBA00022692"/>
    </source>
</evidence>
<dbReference type="EMBL" id="CP000828">
    <property type="protein sequence ID" value="ABW30715.1"/>
    <property type="molecule type" value="Genomic_DNA"/>
</dbReference>
<dbReference type="HOGENOM" id="CLU_022017_7_4_3"/>
<dbReference type="AlphaFoldDB" id="B0BZH0"/>
<keyword evidence="5 6" id="KW-0472">Membrane</keyword>
<dbReference type="Proteomes" id="UP000000268">
    <property type="component" value="Chromosome"/>
</dbReference>
<keyword evidence="4 6" id="KW-1133">Transmembrane helix</keyword>
<feature type="transmembrane region" description="Helical" evidence="6">
    <location>
        <begin position="362"/>
        <end position="383"/>
    </location>
</feature>
<feature type="transmembrane region" description="Helical" evidence="6">
    <location>
        <begin position="81"/>
        <end position="107"/>
    </location>
</feature>
<dbReference type="GO" id="GO:0005886">
    <property type="term" value="C:plasma membrane"/>
    <property type="evidence" value="ECO:0007669"/>
    <property type="project" value="UniProtKB-SubCell"/>
</dbReference>
<evidence type="ECO:0000256" key="1">
    <source>
        <dbReference type="ARBA" id="ARBA00004651"/>
    </source>
</evidence>
<keyword evidence="3 6" id="KW-0812">Transmembrane</keyword>
<reference evidence="7 8" key="1">
    <citation type="journal article" date="2008" name="Proc. Natl. Acad. Sci. U.S.A.">
        <title>Niche adaptation and genome expansion in the chlorophyll d-producing cyanobacterium Acaryochloris marina.</title>
        <authorList>
            <person name="Swingley W.D."/>
            <person name="Chen M."/>
            <person name="Cheung P.C."/>
            <person name="Conrad A.L."/>
            <person name="Dejesa L.C."/>
            <person name="Hao J."/>
            <person name="Honchak B.M."/>
            <person name="Karbach L.E."/>
            <person name="Kurdoglu A."/>
            <person name="Lahiri S."/>
            <person name="Mastrian S.D."/>
            <person name="Miyashita H."/>
            <person name="Page L."/>
            <person name="Ramakrishna P."/>
            <person name="Satoh S."/>
            <person name="Sattley W.M."/>
            <person name="Shimada Y."/>
            <person name="Taylor H.L."/>
            <person name="Tomo T."/>
            <person name="Tsuchiya T."/>
            <person name="Wang Z.T."/>
            <person name="Raymond J."/>
            <person name="Mimuro M."/>
            <person name="Blankenship R.E."/>
            <person name="Touchman J.W."/>
        </authorList>
    </citation>
    <scope>NUCLEOTIDE SEQUENCE [LARGE SCALE GENOMIC DNA]</scope>
    <source>
        <strain evidence="8">MBIC 11017</strain>
    </source>
</reference>
<sequence>MVFRQIAKDSAIYGGADFLGKSISFFTFPIIAAAFTPTSFGTLELVRTTTALLALVMNFGLNNSVQRFYWDSDTTENQRPIIVSTGLATQILFGLLTCLLGFSLMPWTMNEVQKVNLSLSWIGFISALLLMFFSQCLQYCLDVIRLQFSPFKFLFLTFLSRILSVLLSVLVVVKFKGGINGFLSIQLLVNILAIPLAFWMIKKDLTLKIDLSWLRELVVFGYPFIFAGLAYWLFGSMDRWMLATISSVEQTGLYSIAFRFASIVLFVSAAFGKAWSPISIKLRKDYPDEYRNIYAQVLLLILFCMLTIGGGLSLLSGELITIMMPQEYAASSLPLTILCFGIILQATQQVTAIGISLEKKTYIFAHLTWATAGINLFLNWLLIPRYGAIGAAWATSISYLVLTSSYLYFTQRLHPLPIPWLQLFGLLGQGLIIAIISICFPADSIQWSVVIYKLLFILVFLGIAYITLPLKSLNDAR</sequence>
<proteinExistence type="predicted"/>
<feature type="transmembrane region" description="Helical" evidence="6">
    <location>
        <begin position="119"/>
        <end position="141"/>
    </location>
</feature>
<feature type="transmembrane region" description="Helical" evidence="6">
    <location>
        <begin position="421"/>
        <end position="443"/>
    </location>
</feature>
<feature type="transmembrane region" description="Helical" evidence="6">
    <location>
        <begin position="253"/>
        <end position="272"/>
    </location>
</feature>
<keyword evidence="2" id="KW-1003">Cell membrane</keyword>
<evidence type="ECO:0000256" key="4">
    <source>
        <dbReference type="ARBA" id="ARBA00022989"/>
    </source>
</evidence>
<dbReference type="OrthoDB" id="5240734at2"/>
<feature type="transmembrane region" description="Helical" evidence="6">
    <location>
        <begin position="449"/>
        <end position="468"/>
    </location>
</feature>
<dbReference type="Pfam" id="PF01943">
    <property type="entry name" value="Polysacc_synt"/>
    <property type="match status" value="1"/>
</dbReference>
<feature type="transmembrane region" description="Helical" evidence="6">
    <location>
        <begin position="153"/>
        <end position="173"/>
    </location>
</feature>
<feature type="transmembrane region" description="Helical" evidence="6">
    <location>
        <begin position="213"/>
        <end position="233"/>
    </location>
</feature>